<dbReference type="RefSeq" id="WP_244770162.1">
    <property type="nucleotide sequence ID" value="NZ_BSOP01000060.1"/>
</dbReference>
<protein>
    <submittedName>
        <fullName evidence="2">Cytosine deaminase</fullName>
    </submittedName>
</protein>
<dbReference type="InterPro" id="IPR013108">
    <property type="entry name" value="Amidohydro_3"/>
</dbReference>
<dbReference type="PANTHER" id="PTHR32027:SF9">
    <property type="entry name" value="BLL3847 PROTEIN"/>
    <property type="match status" value="1"/>
</dbReference>
<feature type="domain" description="Amidohydrolase 3" evidence="1">
    <location>
        <begin position="102"/>
        <end position="388"/>
    </location>
</feature>
<evidence type="ECO:0000313" key="3">
    <source>
        <dbReference type="Proteomes" id="UP001156702"/>
    </source>
</evidence>
<dbReference type="Gene3D" id="2.30.40.10">
    <property type="entry name" value="Urease, subunit C, domain 1"/>
    <property type="match status" value="1"/>
</dbReference>
<dbReference type="Pfam" id="PF07969">
    <property type="entry name" value="Amidohydro_3"/>
    <property type="match status" value="1"/>
</dbReference>
<name>A0ABQ5ZST4_9HYPH</name>
<reference evidence="3" key="1">
    <citation type="journal article" date="2019" name="Int. J. Syst. Evol. Microbiol.">
        <title>The Global Catalogue of Microorganisms (GCM) 10K type strain sequencing project: providing services to taxonomists for standard genome sequencing and annotation.</title>
        <authorList>
            <consortium name="The Broad Institute Genomics Platform"/>
            <consortium name="The Broad Institute Genome Sequencing Center for Infectious Disease"/>
            <person name="Wu L."/>
            <person name="Ma J."/>
        </authorList>
    </citation>
    <scope>NUCLEOTIDE SEQUENCE [LARGE SCALE GENOMIC DNA]</scope>
    <source>
        <strain evidence="3">NBRC 102122</strain>
    </source>
</reference>
<evidence type="ECO:0000259" key="1">
    <source>
        <dbReference type="Pfam" id="PF07969"/>
    </source>
</evidence>
<comment type="caution">
    <text evidence="2">The sequence shown here is derived from an EMBL/GenBank/DDBJ whole genome shotgun (WGS) entry which is preliminary data.</text>
</comment>
<proteinExistence type="predicted"/>
<evidence type="ECO:0000313" key="2">
    <source>
        <dbReference type="EMBL" id="GLR54841.1"/>
    </source>
</evidence>
<dbReference type="SUPFAM" id="SSF51556">
    <property type="entry name" value="Metallo-dependent hydrolases"/>
    <property type="match status" value="1"/>
</dbReference>
<sequence>MTDLLVTNVRPDGGETADILIKGGRIAAIGANLPREAGVPVHDGGNAVAIAPFVEPHVHLDKILWGLPWHSINVPPSLRAMIDNEVEIRKNLPWDTEERAGNLMRQCVAMGSTHIRSHVDISSGYRLDNLHAVLRAHEKTRHAVGLELVAFPQLGMMIDPGTADLMEAALDEGASVIGGIDPTEIDGDPKGHLDTIFDIASRKGAKIDIHLHEAGELGLSALKMIAERTRANGMQGRVVVSHAFCLGDGPADAVDAMIDILAENGIGIISAVPGEIDFPPMFELARRGVKCAVASDSLRDTWNPHGNGDMLERCWLLSYRSYCRTDEELVAALDMGTGRGADLLALEGHGLDVGCEGSLVLIEGENRAQILVDRPKRSLVVKRGRIVARDGTWVA</sequence>
<dbReference type="NCBIfam" id="NF004636">
    <property type="entry name" value="PRK05985.1"/>
    <property type="match status" value="1"/>
</dbReference>
<organism evidence="2 3">
    <name type="scientific">Shinella yambaruensis</name>
    <dbReference type="NCBI Taxonomy" id="415996"/>
    <lineage>
        <taxon>Bacteria</taxon>
        <taxon>Pseudomonadati</taxon>
        <taxon>Pseudomonadota</taxon>
        <taxon>Alphaproteobacteria</taxon>
        <taxon>Hyphomicrobiales</taxon>
        <taxon>Rhizobiaceae</taxon>
        <taxon>Shinella</taxon>
    </lineage>
</organism>
<dbReference type="InterPro" id="IPR011059">
    <property type="entry name" value="Metal-dep_hydrolase_composite"/>
</dbReference>
<dbReference type="Proteomes" id="UP001156702">
    <property type="component" value="Unassembled WGS sequence"/>
</dbReference>
<dbReference type="InterPro" id="IPR052349">
    <property type="entry name" value="Metallo-hydrolase_Enzymes"/>
</dbReference>
<accession>A0ABQ5ZST4</accession>
<dbReference type="CDD" id="cd01293">
    <property type="entry name" value="Bact_CD"/>
    <property type="match status" value="1"/>
</dbReference>
<dbReference type="Gene3D" id="3.20.20.140">
    <property type="entry name" value="Metal-dependent hydrolases"/>
    <property type="match status" value="1"/>
</dbReference>
<dbReference type="EMBL" id="BSOP01000060">
    <property type="protein sequence ID" value="GLR54841.1"/>
    <property type="molecule type" value="Genomic_DNA"/>
</dbReference>
<dbReference type="SUPFAM" id="SSF51338">
    <property type="entry name" value="Composite domain of metallo-dependent hydrolases"/>
    <property type="match status" value="1"/>
</dbReference>
<dbReference type="InterPro" id="IPR032466">
    <property type="entry name" value="Metal_Hydrolase"/>
</dbReference>
<dbReference type="PANTHER" id="PTHR32027">
    <property type="entry name" value="CYTOSINE DEAMINASE"/>
    <property type="match status" value="1"/>
</dbReference>
<keyword evidence="3" id="KW-1185">Reference proteome</keyword>
<gene>
    <name evidence="2" type="ORF">GCM10007923_60600</name>
</gene>